<evidence type="ECO:0000313" key="2">
    <source>
        <dbReference type="Proteomes" id="UP000649617"/>
    </source>
</evidence>
<comment type="caution">
    <text evidence="1">The sequence shown here is derived from an EMBL/GenBank/DDBJ whole genome shotgun (WGS) entry which is preliminary data.</text>
</comment>
<dbReference type="AlphaFoldDB" id="A0A812PNW5"/>
<proteinExistence type="predicted"/>
<evidence type="ECO:0000313" key="1">
    <source>
        <dbReference type="EMBL" id="CAE7341188.1"/>
    </source>
</evidence>
<organism evidence="1 2">
    <name type="scientific">Symbiodinium pilosum</name>
    <name type="common">Dinoflagellate</name>
    <dbReference type="NCBI Taxonomy" id="2952"/>
    <lineage>
        <taxon>Eukaryota</taxon>
        <taxon>Sar</taxon>
        <taxon>Alveolata</taxon>
        <taxon>Dinophyceae</taxon>
        <taxon>Suessiales</taxon>
        <taxon>Symbiodiniaceae</taxon>
        <taxon>Symbiodinium</taxon>
    </lineage>
</organism>
<dbReference type="Proteomes" id="UP000649617">
    <property type="component" value="Unassembled WGS sequence"/>
</dbReference>
<accession>A0A812PNW5</accession>
<name>A0A812PNW5_SYMPI</name>
<dbReference type="OrthoDB" id="409932at2759"/>
<dbReference type="InterPro" id="IPR049232">
    <property type="entry name" value="DUF6829"/>
</dbReference>
<protein>
    <submittedName>
        <fullName evidence="1">HCN3 protein</fullName>
    </submittedName>
</protein>
<reference evidence="1" key="1">
    <citation type="submission" date="2021-02" db="EMBL/GenBank/DDBJ databases">
        <authorList>
            <person name="Dougan E. K."/>
            <person name="Rhodes N."/>
            <person name="Thang M."/>
            <person name="Chan C."/>
        </authorList>
    </citation>
    <scope>NUCLEOTIDE SEQUENCE</scope>
</reference>
<dbReference type="Pfam" id="PF20717">
    <property type="entry name" value="DUF6829"/>
    <property type="match status" value="1"/>
</dbReference>
<keyword evidence="2" id="KW-1185">Reference proteome</keyword>
<sequence>MNFILDAFPAAVPSAASLGSNVKGLVRNLLKMQETFSFAQMLQGENVPANLRDLTQAIRPHGGEELLKFYVLYLLGFMSGLAGGKGSRFMTRSNARTTLLGLAMLQHVLEQESAPLYWTYIHRRGLELGRQAEEPADLALLRLACNCRAQTAEDVADLQDAWDQLTTSEQADLTKHFLADGITMQAVVCEFLPLCLERARSNPFVTVAALLQVLVELLRAVRSAAPGSQKIVTVDLGDLAAFILMVQNSYIFATCLSRATLTLREERFYVDVSQENWRRVREPATDVALLATSVRELVQKSRKLDDAKKTPQQVLVKCDF</sequence>
<dbReference type="EMBL" id="CAJNIZ010012992">
    <property type="protein sequence ID" value="CAE7341188.1"/>
    <property type="molecule type" value="Genomic_DNA"/>
</dbReference>
<gene>
    <name evidence="1" type="primary">HCN3</name>
    <name evidence="1" type="ORF">SPIL2461_LOCUS8039</name>
</gene>